<evidence type="ECO:0008006" key="4">
    <source>
        <dbReference type="Google" id="ProtNLM"/>
    </source>
</evidence>
<dbReference type="EMBL" id="WMEO01000012">
    <property type="protein sequence ID" value="MYL16814.1"/>
    <property type="molecule type" value="Genomic_DNA"/>
</dbReference>
<evidence type="ECO:0000256" key="1">
    <source>
        <dbReference type="SAM" id="Phobius"/>
    </source>
</evidence>
<proteinExistence type="predicted"/>
<feature type="transmembrane region" description="Helical" evidence="1">
    <location>
        <begin position="93"/>
        <end position="109"/>
    </location>
</feature>
<sequence>MAGVQAILLAICFPVLAIGLHELTHLAVARIACPLSIEQTSWVPFRLRLDFERLPAKATLRMIALAPLFVGGVAAAIALQAGIWQQIKIADPYYLHHLMIVYWFLYIIPSPADIRLAIWPSVEDTQGVQVNPQ</sequence>
<dbReference type="AlphaFoldDB" id="A0A6B1INZ4"/>
<keyword evidence="1" id="KW-1133">Transmembrane helix</keyword>
<feature type="transmembrane region" description="Helical" evidence="1">
    <location>
        <begin position="65"/>
        <end position="87"/>
    </location>
</feature>
<gene>
    <name evidence="2" type="ORF">GLW36_09175</name>
</gene>
<keyword evidence="1" id="KW-0812">Transmembrane</keyword>
<name>A0A6B1INZ4_9EURY</name>
<reference evidence="2 3" key="1">
    <citation type="submission" date="2019-11" db="EMBL/GenBank/DDBJ databases">
        <title>Genome sequences of 17 halophilic strains isolated from different environments.</title>
        <authorList>
            <person name="Furrow R.E."/>
        </authorList>
    </citation>
    <scope>NUCLEOTIDE SEQUENCE [LARGE SCALE GENOMIC DNA]</scope>
    <source>
        <strain evidence="2 3">22517_05_Cabo</strain>
    </source>
</reference>
<comment type="caution">
    <text evidence="2">The sequence shown here is derived from an EMBL/GenBank/DDBJ whole genome shotgun (WGS) entry which is preliminary data.</text>
</comment>
<protein>
    <recommendedName>
        <fullName evidence="4">DUF3267 domain-containing protein</fullName>
    </recommendedName>
</protein>
<keyword evidence="1" id="KW-0472">Membrane</keyword>
<organism evidence="2 3">
    <name type="scientific">Halorubrum distributum</name>
    <dbReference type="NCBI Taxonomy" id="29283"/>
    <lineage>
        <taxon>Archaea</taxon>
        <taxon>Methanobacteriati</taxon>
        <taxon>Methanobacteriota</taxon>
        <taxon>Stenosarchaea group</taxon>
        <taxon>Halobacteria</taxon>
        <taxon>Halobacteriales</taxon>
        <taxon>Haloferacaceae</taxon>
        <taxon>Halorubrum</taxon>
        <taxon>Halorubrum distributum group</taxon>
    </lineage>
</organism>
<dbReference type="Proteomes" id="UP000460194">
    <property type="component" value="Unassembled WGS sequence"/>
</dbReference>
<dbReference type="RefSeq" id="WP_159369076.1">
    <property type="nucleotide sequence ID" value="NZ_WMEO01000012.1"/>
</dbReference>
<evidence type="ECO:0000313" key="3">
    <source>
        <dbReference type="Proteomes" id="UP000460194"/>
    </source>
</evidence>
<evidence type="ECO:0000313" key="2">
    <source>
        <dbReference type="EMBL" id="MYL16814.1"/>
    </source>
</evidence>
<accession>A0A6B1INZ4</accession>